<dbReference type="OrthoDB" id="10062814at2759"/>
<proteinExistence type="inferred from homology"/>
<dbReference type="EMBL" id="KE525256">
    <property type="protein sequence ID" value="KFB43500.1"/>
    <property type="molecule type" value="Genomic_DNA"/>
</dbReference>
<feature type="domain" description="Caprin-1 dimerization" evidence="3">
    <location>
        <begin position="131"/>
        <end position="249"/>
    </location>
</feature>
<evidence type="ECO:0000313" key="6">
    <source>
        <dbReference type="Proteomes" id="UP000030765"/>
    </source>
</evidence>
<dbReference type="Proteomes" id="UP000030765">
    <property type="component" value="Unassembled WGS sequence"/>
</dbReference>
<comment type="similarity">
    <text evidence="1">Belongs to the caprin family.</text>
</comment>
<dbReference type="PANTHER" id="PTHR22922:SF19">
    <property type="entry name" value="CAPRIN HOMOLOG"/>
    <property type="match status" value="1"/>
</dbReference>
<evidence type="ECO:0000259" key="3">
    <source>
        <dbReference type="Pfam" id="PF18293"/>
    </source>
</evidence>
<dbReference type="GO" id="GO:0003723">
    <property type="term" value="F:RNA binding"/>
    <property type="evidence" value="ECO:0007669"/>
    <property type="project" value="TreeGrafter"/>
</dbReference>
<dbReference type="AlphaFoldDB" id="A0A084VZV6"/>
<dbReference type="InterPro" id="IPR041637">
    <property type="entry name" value="Caprin-1_dimer"/>
</dbReference>
<protein>
    <submittedName>
        <fullName evidence="5">Caprin-1_dimer domain-containing protein</fullName>
    </submittedName>
</protein>
<feature type="region of interest" description="Disordered" evidence="2">
    <location>
        <begin position="662"/>
        <end position="685"/>
    </location>
</feature>
<feature type="region of interest" description="Disordered" evidence="2">
    <location>
        <begin position="733"/>
        <end position="764"/>
    </location>
</feature>
<dbReference type="GO" id="GO:0005737">
    <property type="term" value="C:cytoplasm"/>
    <property type="evidence" value="ECO:0007669"/>
    <property type="project" value="TreeGrafter"/>
</dbReference>
<dbReference type="Pfam" id="PF18293">
    <property type="entry name" value="Caprin-1_dimer"/>
    <property type="match status" value="1"/>
</dbReference>
<dbReference type="InterPro" id="IPR028816">
    <property type="entry name" value="Caprin"/>
</dbReference>
<organism evidence="4">
    <name type="scientific">Anopheles sinensis</name>
    <name type="common">Mosquito</name>
    <dbReference type="NCBI Taxonomy" id="74873"/>
    <lineage>
        <taxon>Eukaryota</taxon>
        <taxon>Metazoa</taxon>
        <taxon>Ecdysozoa</taxon>
        <taxon>Arthropoda</taxon>
        <taxon>Hexapoda</taxon>
        <taxon>Insecta</taxon>
        <taxon>Pterygota</taxon>
        <taxon>Neoptera</taxon>
        <taxon>Endopterygota</taxon>
        <taxon>Diptera</taxon>
        <taxon>Nematocera</taxon>
        <taxon>Culicoidea</taxon>
        <taxon>Culicidae</taxon>
        <taxon>Anophelinae</taxon>
        <taxon>Anopheles</taxon>
    </lineage>
</organism>
<dbReference type="PANTHER" id="PTHR22922">
    <property type="entry name" value="GPI-ANCHORED PROTEIN P137"/>
    <property type="match status" value="1"/>
</dbReference>
<dbReference type="EnsemblMetazoa" id="ASIC011306-RA">
    <property type="protein sequence ID" value="ASIC011306-PA"/>
    <property type="gene ID" value="ASIC011306"/>
</dbReference>
<evidence type="ECO:0000313" key="5">
    <source>
        <dbReference type="EnsemblMetazoa" id="ASIC011306-PA"/>
    </source>
</evidence>
<accession>A0A084VZV6</accession>
<dbReference type="VEuPathDB" id="VectorBase:ASIC011306"/>
<name>A0A084VZV6_ANOSI</name>
<evidence type="ECO:0000313" key="4">
    <source>
        <dbReference type="EMBL" id="KFB43500.1"/>
    </source>
</evidence>
<evidence type="ECO:0000256" key="1">
    <source>
        <dbReference type="ARBA" id="ARBA00007950"/>
    </source>
</evidence>
<sequence length="806" mass="88275">MSVPVKTSTPVADAGEVAACIQASKENLPPAAVEQQQPSANNTNNDKDALSPIQQMCVIIEHKIRNLEKRKNKLDSYKLLEEQGKQLSNDQKMAILRYAECVTSLELARDLCKQFSAIATVATRDAKRQAKKNAFLKVQQEHAKIRELLVVLDTVSRFTADEVREDFLNGTNGACQLAETDVELLMMAYEQTKPRRPMKSTDVPFSSSVRSAAEILSGIVDGKAKPFGSSNYAHVKSIMSRIENCGYFEKNVKLVEETECQSPNEDQTENNEIPLPVAGETPMSDQNCAENRQHIFAEAPAATAVPTPSFPLQSNEEHTIVLNTPHPVVPTIQPQPSPVNALVTADESIQSTVVVAPANINLPVVAPMNPGLQLPPTPVAATTVQAVENAYFKQHYIQNHLRPLHEVLGNANFFFLQESEIDTPEIPPMHSTYVPVDPTISNIPLQAAGHEFQKFAGVQDPQLMISVKPPMHIAPPHSELVQNVTISNGSDGSNRPMTKHNGLPNEAQIIHAQPLIPSTSNQSGLKDLQVLPGALQHVSNQQTVPMHMATASYGQQHPLALISANEKEHERDHMPAFLSSNAIVSPTMPLTRVQDPNILPVTAHASVQTHKPHGARGNQDLATENTPIQMINNTPIAVDNNNVAHTQMPNMRADYGMEKNNLDSLNVSSKNHNQSSGKDGLSGVRSLKNNEKTKLDSNTTASTFPLKCDAQTNRKKSSVVKGNMDERKEWGKVAGVSENLGKNDQWPSPASSSGKAQLKSDDGSEMDKQLALNLEQRCYLIQLNKTIQTGELQVENLRAELQLHRI</sequence>
<dbReference type="EMBL" id="ATLV01018966">
    <property type="status" value="NOT_ANNOTATED_CDS"/>
    <property type="molecule type" value="Genomic_DNA"/>
</dbReference>
<dbReference type="STRING" id="74873.A0A084VZV6"/>
<gene>
    <name evidence="4" type="ORF">ZHAS_00011306</name>
</gene>
<evidence type="ECO:0000256" key="2">
    <source>
        <dbReference type="SAM" id="MobiDB-lite"/>
    </source>
</evidence>
<reference evidence="5" key="2">
    <citation type="submission" date="2020-05" db="UniProtKB">
        <authorList>
            <consortium name="EnsemblMetazoa"/>
        </authorList>
    </citation>
    <scope>IDENTIFICATION</scope>
</reference>
<feature type="compositionally biased region" description="Polar residues" evidence="2">
    <location>
        <begin position="740"/>
        <end position="755"/>
    </location>
</feature>
<keyword evidence="6" id="KW-1185">Reference proteome</keyword>
<feature type="compositionally biased region" description="Polar residues" evidence="2">
    <location>
        <begin position="662"/>
        <end position="677"/>
    </location>
</feature>
<reference evidence="4 6" key="1">
    <citation type="journal article" date="2014" name="BMC Genomics">
        <title>Genome sequence of Anopheles sinensis provides insight into genetics basis of mosquito competence for malaria parasites.</title>
        <authorList>
            <person name="Zhou D."/>
            <person name="Zhang D."/>
            <person name="Ding G."/>
            <person name="Shi L."/>
            <person name="Hou Q."/>
            <person name="Ye Y."/>
            <person name="Xu Y."/>
            <person name="Zhou H."/>
            <person name="Xiong C."/>
            <person name="Li S."/>
            <person name="Yu J."/>
            <person name="Hong S."/>
            <person name="Yu X."/>
            <person name="Zou P."/>
            <person name="Chen C."/>
            <person name="Chang X."/>
            <person name="Wang W."/>
            <person name="Lv Y."/>
            <person name="Sun Y."/>
            <person name="Ma L."/>
            <person name="Shen B."/>
            <person name="Zhu C."/>
        </authorList>
    </citation>
    <scope>NUCLEOTIDE SEQUENCE [LARGE SCALE GENOMIC DNA]</scope>
</reference>